<dbReference type="Proteomes" id="UP000265515">
    <property type="component" value="Unassembled WGS sequence"/>
</dbReference>
<dbReference type="GO" id="GO:0031969">
    <property type="term" value="C:chloroplast membrane"/>
    <property type="evidence" value="ECO:0007669"/>
    <property type="project" value="UniProtKB-SubCell"/>
</dbReference>
<dbReference type="STRING" id="69332.A0A388KC18"/>
<evidence type="ECO:0000256" key="9">
    <source>
        <dbReference type="SAM" id="MobiDB-lite"/>
    </source>
</evidence>
<evidence type="ECO:0000259" key="11">
    <source>
        <dbReference type="Pfam" id="PF03151"/>
    </source>
</evidence>
<dbReference type="InterPro" id="IPR037185">
    <property type="entry name" value="EmrE-like"/>
</dbReference>
<protein>
    <recommendedName>
        <fullName evidence="11">Sugar phosphate transporter domain-containing protein</fullName>
    </recommendedName>
</protein>
<keyword evidence="4" id="KW-0934">Plastid</keyword>
<feature type="domain" description="Sugar phosphate transporter" evidence="11">
    <location>
        <begin position="326"/>
        <end position="611"/>
    </location>
</feature>
<dbReference type="GO" id="GO:0046943">
    <property type="term" value="F:carboxylic acid transmembrane transporter activity"/>
    <property type="evidence" value="ECO:0007669"/>
    <property type="project" value="UniProtKB-ARBA"/>
</dbReference>
<feature type="compositionally biased region" description="Low complexity" evidence="9">
    <location>
        <begin position="222"/>
        <end position="233"/>
    </location>
</feature>
<sequence>MADVALAGHNASSSLSICLRRKMPARPPSGLAAISSGARVTGRAIGIVHGITTASSRGCRQSAKYSFDPIGDGRQRPLRCCTKTKRTTVAMAARVGERTILNLGTAEPSSWRKSSSTVTIDRRVSGWQSPAHCQARLLGAQWSEEWHARCKRGDPATVAVFDPLSTYSSSPFRTMRWRRRTTTTRTTTSQISPTAASSSSPSSSSSSSPAIDSIAGEEHLQQESPSSSSSSSLDEQHLHQHHSPSSSSSSFDEQHLDQHSPFSSSSSFDGQHLHQRSPSSSSSSSSSSFDDQHLKQRSPSSSSSSSSAAAAAAGTHSPFNNPALITGFFFLTWYILNVSFNILNKRIYNYFPHPWFVSTVHLFVGTIYCIVCWSTGLMKSAPVTSDQIKALIPVAMCHAFGHVMSNVSFSSVAVSFTHTIKALEPFFSATASQLFLGQSIPLPIWMSLAPVVLGVSLASASELSFTWIGFASAMSSNVAFTYRNIVSKKVMAEIDSTNLYAYVSMISLALLLLPALVMESSTLGAGINAAVSKVGLLKFGSDLVIVGLLYHLYNQIACNTLERVAPLTHAVGNVLKRVFVIGSSILFFGNRISLATGIGTAVAIAGVATYSILKAQSAEKKRKLAAPAAG</sequence>
<dbReference type="OMA" id="EWHARCK"/>
<dbReference type="AlphaFoldDB" id="A0A388KC18"/>
<evidence type="ECO:0000256" key="7">
    <source>
        <dbReference type="ARBA" id="ARBA00022989"/>
    </source>
</evidence>
<reference evidence="12 13" key="1">
    <citation type="journal article" date="2018" name="Cell">
        <title>The Chara Genome: Secondary Complexity and Implications for Plant Terrestrialization.</title>
        <authorList>
            <person name="Nishiyama T."/>
            <person name="Sakayama H."/>
            <person name="Vries J.D."/>
            <person name="Buschmann H."/>
            <person name="Saint-Marcoux D."/>
            <person name="Ullrich K.K."/>
            <person name="Haas F.B."/>
            <person name="Vanderstraeten L."/>
            <person name="Becker D."/>
            <person name="Lang D."/>
            <person name="Vosolsobe S."/>
            <person name="Rombauts S."/>
            <person name="Wilhelmsson P.K.I."/>
            <person name="Janitza P."/>
            <person name="Kern R."/>
            <person name="Heyl A."/>
            <person name="Rumpler F."/>
            <person name="Villalobos L.I.A.C."/>
            <person name="Clay J.M."/>
            <person name="Skokan R."/>
            <person name="Toyoda A."/>
            <person name="Suzuki Y."/>
            <person name="Kagoshima H."/>
            <person name="Schijlen E."/>
            <person name="Tajeshwar N."/>
            <person name="Catarino B."/>
            <person name="Hetherington A.J."/>
            <person name="Saltykova A."/>
            <person name="Bonnot C."/>
            <person name="Breuninger H."/>
            <person name="Symeonidi A."/>
            <person name="Radhakrishnan G.V."/>
            <person name="Van Nieuwerburgh F."/>
            <person name="Deforce D."/>
            <person name="Chang C."/>
            <person name="Karol K.G."/>
            <person name="Hedrich R."/>
            <person name="Ulvskov P."/>
            <person name="Glockner G."/>
            <person name="Delwiche C.F."/>
            <person name="Petrasek J."/>
            <person name="Van de Peer Y."/>
            <person name="Friml J."/>
            <person name="Beilby M."/>
            <person name="Dolan L."/>
            <person name="Kohara Y."/>
            <person name="Sugano S."/>
            <person name="Fujiyama A."/>
            <person name="Delaux P.-M."/>
            <person name="Quint M."/>
            <person name="TheiBen G."/>
            <person name="Hagemann M."/>
            <person name="Harholt J."/>
            <person name="Dunand C."/>
            <person name="Zachgo S."/>
            <person name="Langdale J."/>
            <person name="Maumus F."/>
            <person name="Straeten D.V.D."/>
            <person name="Gould S.B."/>
            <person name="Rensing S.A."/>
        </authorList>
    </citation>
    <scope>NUCLEOTIDE SEQUENCE [LARGE SCALE GENOMIC DNA]</scope>
    <source>
        <strain evidence="12 13">S276</strain>
    </source>
</reference>
<feature type="transmembrane region" description="Helical" evidence="10">
    <location>
        <begin position="323"/>
        <end position="343"/>
    </location>
</feature>
<dbReference type="InterPro" id="IPR050186">
    <property type="entry name" value="TPT_transporter"/>
</dbReference>
<feature type="compositionally biased region" description="Low complexity" evidence="9">
    <location>
        <begin position="183"/>
        <end position="214"/>
    </location>
</feature>
<keyword evidence="3" id="KW-0150">Chloroplast</keyword>
<evidence type="ECO:0000256" key="6">
    <source>
        <dbReference type="ARBA" id="ARBA00022946"/>
    </source>
</evidence>
<evidence type="ECO:0000313" key="13">
    <source>
        <dbReference type="Proteomes" id="UP000265515"/>
    </source>
</evidence>
<feature type="transmembrane region" description="Helical" evidence="10">
    <location>
        <begin position="426"/>
        <end position="445"/>
    </location>
</feature>
<feature type="region of interest" description="Disordered" evidence="9">
    <location>
        <begin position="172"/>
        <end position="307"/>
    </location>
</feature>
<dbReference type="Gramene" id="GBG67579">
    <property type="protein sequence ID" value="GBG67579"/>
    <property type="gene ID" value="CBR_g708"/>
</dbReference>
<evidence type="ECO:0000256" key="2">
    <source>
        <dbReference type="ARBA" id="ARBA00022448"/>
    </source>
</evidence>
<comment type="caution">
    <text evidence="12">The sequence shown here is derived from an EMBL/GenBank/DDBJ whole genome shotgun (WGS) entry which is preliminary data.</text>
</comment>
<comment type="subcellular location">
    <subcellularLocation>
        <location evidence="1">Plastid</location>
        <location evidence="1">Chloroplast membrane</location>
        <topology evidence="1">Multi-pass membrane protein</topology>
    </subcellularLocation>
</comment>
<dbReference type="InterPro" id="IPR004696">
    <property type="entry name" value="Tpt_PEP_transl"/>
</dbReference>
<keyword evidence="13" id="KW-1185">Reference proteome</keyword>
<feature type="transmembrane region" description="Helical" evidence="10">
    <location>
        <begin position="497"/>
        <end position="516"/>
    </location>
</feature>
<feature type="transmembrane region" description="Helical" evidence="10">
    <location>
        <begin position="390"/>
        <end position="414"/>
    </location>
</feature>
<evidence type="ECO:0000256" key="10">
    <source>
        <dbReference type="SAM" id="Phobius"/>
    </source>
</evidence>
<gene>
    <name evidence="12" type="ORF">CBR_g708</name>
</gene>
<dbReference type="GO" id="GO:0015605">
    <property type="term" value="F:organophosphate ester transmembrane transporter activity"/>
    <property type="evidence" value="ECO:0007669"/>
    <property type="project" value="UniProtKB-ARBA"/>
</dbReference>
<feature type="transmembrane region" description="Helical" evidence="10">
    <location>
        <begin position="465"/>
        <end position="485"/>
    </location>
</feature>
<feature type="compositionally biased region" description="Low complexity" evidence="9">
    <location>
        <begin position="277"/>
        <end position="288"/>
    </location>
</feature>
<evidence type="ECO:0000313" key="12">
    <source>
        <dbReference type="EMBL" id="GBG67579.1"/>
    </source>
</evidence>
<keyword evidence="2" id="KW-0813">Transport</keyword>
<evidence type="ECO:0000256" key="1">
    <source>
        <dbReference type="ARBA" id="ARBA00004508"/>
    </source>
</evidence>
<keyword evidence="8 10" id="KW-0472">Membrane</keyword>
<keyword evidence="7 10" id="KW-1133">Transmembrane helix</keyword>
<dbReference type="InterPro" id="IPR004853">
    <property type="entry name" value="Sugar_P_trans_dom"/>
</dbReference>
<dbReference type="OrthoDB" id="6418713at2759"/>
<keyword evidence="5 10" id="KW-0812">Transmembrane</keyword>
<evidence type="ECO:0000256" key="5">
    <source>
        <dbReference type="ARBA" id="ARBA00022692"/>
    </source>
</evidence>
<accession>A0A388KC18</accession>
<organism evidence="12 13">
    <name type="scientific">Chara braunii</name>
    <name type="common">Braun's stonewort</name>
    <dbReference type="NCBI Taxonomy" id="69332"/>
    <lineage>
        <taxon>Eukaryota</taxon>
        <taxon>Viridiplantae</taxon>
        <taxon>Streptophyta</taxon>
        <taxon>Charophyceae</taxon>
        <taxon>Charales</taxon>
        <taxon>Characeae</taxon>
        <taxon>Chara</taxon>
    </lineage>
</organism>
<keyword evidence="6" id="KW-0809">Transit peptide</keyword>
<feature type="transmembrane region" description="Helical" evidence="10">
    <location>
        <begin position="594"/>
        <end position="613"/>
    </location>
</feature>
<dbReference type="Pfam" id="PF03151">
    <property type="entry name" value="TPT"/>
    <property type="match status" value="1"/>
</dbReference>
<proteinExistence type="predicted"/>
<dbReference type="SUPFAM" id="SSF103481">
    <property type="entry name" value="Multidrug resistance efflux transporter EmrE"/>
    <property type="match status" value="1"/>
</dbReference>
<dbReference type="EMBL" id="BFEA01000089">
    <property type="protein sequence ID" value="GBG67579.1"/>
    <property type="molecule type" value="Genomic_DNA"/>
</dbReference>
<feature type="transmembrane region" description="Helical" evidence="10">
    <location>
        <begin position="355"/>
        <end position="378"/>
    </location>
</feature>
<name>A0A388KC18_CHABU</name>
<dbReference type="NCBIfam" id="TIGR00817">
    <property type="entry name" value="tpt"/>
    <property type="match status" value="1"/>
</dbReference>
<dbReference type="GO" id="GO:0015718">
    <property type="term" value="P:monocarboxylic acid transport"/>
    <property type="evidence" value="ECO:0007669"/>
    <property type="project" value="UniProtKB-ARBA"/>
</dbReference>
<evidence type="ECO:0000256" key="3">
    <source>
        <dbReference type="ARBA" id="ARBA00022528"/>
    </source>
</evidence>
<dbReference type="PANTHER" id="PTHR11132">
    <property type="entry name" value="SOLUTE CARRIER FAMILY 35"/>
    <property type="match status" value="1"/>
</dbReference>
<evidence type="ECO:0000256" key="4">
    <source>
        <dbReference type="ARBA" id="ARBA00022640"/>
    </source>
</evidence>
<evidence type="ECO:0000256" key="8">
    <source>
        <dbReference type="ARBA" id="ARBA00023136"/>
    </source>
</evidence>